<dbReference type="OrthoDB" id="329835at2759"/>
<dbReference type="Pfam" id="PF00107">
    <property type="entry name" value="ADH_zinc_N"/>
    <property type="match status" value="1"/>
</dbReference>
<feature type="region of interest" description="Disordered" evidence="9">
    <location>
        <begin position="1"/>
        <end position="33"/>
    </location>
</feature>
<dbReference type="Gene3D" id="3.40.50.720">
    <property type="entry name" value="NAD(P)-binding Rossmann-like Domain"/>
    <property type="match status" value="1"/>
</dbReference>
<name>A0A1L9R7L4_ASPWE</name>
<evidence type="ECO:0000256" key="5">
    <source>
        <dbReference type="ARBA" id="ARBA00023002"/>
    </source>
</evidence>
<evidence type="ECO:0000259" key="12">
    <source>
        <dbReference type="PROSITE" id="PS52019"/>
    </source>
</evidence>
<dbReference type="InterPro" id="IPR013217">
    <property type="entry name" value="Methyltransf_12"/>
</dbReference>
<evidence type="ECO:0000256" key="2">
    <source>
        <dbReference type="ARBA" id="ARBA00022553"/>
    </source>
</evidence>
<feature type="region of interest" description="C-terminal hotdog fold" evidence="8">
    <location>
        <begin position="1144"/>
        <end position="1295"/>
    </location>
</feature>
<dbReference type="InterPro" id="IPR050091">
    <property type="entry name" value="PKS_NRPS_Biosynth_Enz"/>
</dbReference>
<proteinExistence type="predicted"/>
<dbReference type="SMART" id="SM00829">
    <property type="entry name" value="PKS_ER"/>
    <property type="match status" value="1"/>
</dbReference>
<dbReference type="InterPro" id="IPR020806">
    <property type="entry name" value="PKS_PP-bd"/>
</dbReference>
<dbReference type="PANTHER" id="PTHR43775:SF29">
    <property type="entry name" value="ASPERFURANONE POLYKETIDE SYNTHASE AFOG-RELATED"/>
    <property type="match status" value="1"/>
</dbReference>
<dbReference type="CDD" id="cd05195">
    <property type="entry name" value="enoyl_red"/>
    <property type="match status" value="1"/>
</dbReference>
<dbReference type="EMBL" id="KV878216">
    <property type="protein sequence ID" value="OJJ30910.1"/>
    <property type="molecule type" value="Genomic_DNA"/>
</dbReference>
<dbReference type="InterPro" id="IPR036291">
    <property type="entry name" value="NAD(P)-bd_dom_sf"/>
</dbReference>
<feature type="domain" description="PKS/mFAS DH" evidence="12">
    <location>
        <begin position="992"/>
        <end position="1295"/>
    </location>
</feature>
<keyword evidence="2" id="KW-0597">Phosphoprotein</keyword>
<feature type="domain" description="Ketosynthase family 3 (KS3)" evidence="11">
    <location>
        <begin position="38"/>
        <end position="464"/>
    </location>
</feature>
<dbReference type="InterPro" id="IPR056501">
    <property type="entry name" value="NAD-bd_HRPKS_sdrA"/>
</dbReference>
<evidence type="ECO:0000259" key="10">
    <source>
        <dbReference type="PROSITE" id="PS50075"/>
    </source>
</evidence>
<dbReference type="InterPro" id="IPR049900">
    <property type="entry name" value="PKS_mFAS_DH"/>
</dbReference>
<evidence type="ECO:0000313" key="14">
    <source>
        <dbReference type="Proteomes" id="UP000184383"/>
    </source>
</evidence>
<dbReference type="SUPFAM" id="SSF55048">
    <property type="entry name" value="Probable ACP-binding domain of malonyl-CoA ACP transacylase"/>
    <property type="match status" value="1"/>
</dbReference>
<dbReference type="SMART" id="SM00823">
    <property type="entry name" value="PKS_PP"/>
    <property type="match status" value="1"/>
</dbReference>
<dbReference type="InterPro" id="IPR018201">
    <property type="entry name" value="Ketoacyl_synth_AS"/>
</dbReference>
<evidence type="ECO:0000256" key="8">
    <source>
        <dbReference type="PROSITE-ProRule" id="PRU01363"/>
    </source>
</evidence>
<dbReference type="SUPFAM" id="SSF53335">
    <property type="entry name" value="S-adenosyl-L-methionine-dependent methyltransferases"/>
    <property type="match status" value="1"/>
</dbReference>
<dbReference type="SUPFAM" id="SSF52151">
    <property type="entry name" value="FabD/lysophospholipase-like"/>
    <property type="match status" value="1"/>
</dbReference>
<evidence type="ECO:0000256" key="7">
    <source>
        <dbReference type="ARBA" id="ARBA00023315"/>
    </source>
</evidence>
<dbReference type="InterPro" id="IPR009081">
    <property type="entry name" value="PP-bd_ACP"/>
</dbReference>
<dbReference type="InterPro" id="IPR049552">
    <property type="entry name" value="PKS_DH_N"/>
</dbReference>
<dbReference type="Pfam" id="PF14765">
    <property type="entry name" value="PS-DH"/>
    <property type="match status" value="1"/>
</dbReference>
<dbReference type="InterPro" id="IPR042104">
    <property type="entry name" value="PKS_dehydratase_sf"/>
</dbReference>
<dbReference type="InterPro" id="IPR036736">
    <property type="entry name" value="ACP-like_sf"/>
</dbReference>
<dbReference type="GO" id="GO:0031177">
    <property type="term" value="F:phosphopantetheine binding"/>
    <property type="evidence" value="ECO:0007669"/>
    <property type="project" value="InterPro"/>
</dbReference>
<dbReference type="Pfam" id="PF02801">
    <property type="entry name" value="Ketoacyl-synt_C"/>
    <property type="match status" value="1"/>
</dbReference>
<dbReference type="InterPro" id="IPR013968">
    <property type="entry name" value="PKS_KR"/>
</dbReference>
<feature type="active site" description="Proton acceptor; for dehydratase activity" evidence="8">
    <location>
        <position position="1024"/>
    </location>
</feature>
<dbReference type="GO" id="GO:0004312">
    <property type="term" value="F:fatty acid synthase activity"/>
    <property type="evidence" value="ECO:0007669"/>
    <property type="project" value="TreeGrafter"/>
</dbReference>
<dbReference type="InterPro" id="IPR057326">
    <property type="entry name" value="KR_dom"/>
</dbReference>
<keyword evidence="3" id="KW-0808">Transferase</keyword>
<evidence type="ECO:0000256" key="9">
    <source>
        <dbReference type="SAM" id="MobiDB-lite"/>
    </source>
</evidence>
<dbReference type="GO" id="GO:0016491">
    <property type="term" value="F:oxidoreductase activity"/>
    <property type="evidence" value="ECO:0007669"/>
    <property type="project" value="UniProtKB-KW"/>
</dbReference>
<evidence type="ECO:0000313" key="13">
    <source>
        <dbReference type="EMBL" id="OJJ30910.1"/>
    </source>
</evidence>
<dbReference type="CDD" id="cd02440">
    <property type="entry name" value="AdoMet_MTases"/>
    <property type="match status" value="1"/>
</dbReference>
<evidence type="ECO:0000256" key="6">
    <source>
        <dbReference type="ARBA" id="ARBA00023268"/>
    </source>
</evidence>
<dbReference type="SUPFAM" id="SSF47336">
    <property type="entry name" value="ACP-like"/>
    <property type="match status" value="1"/>
</dbReference>
<dbReference type="InterPro" id="IPR016039">
    <property type="entry name" value="Thiolase-like"/>
</dbReference>
<dbReference type="Proteomes" id="UP000184383">
    <property type="component" value="Unassembled WGS sequence"/>
</dbReference>
<dbReference type="Pfam" id="PF08659">
    <property type="entry name" value="KR"/>
    <property type="match status" value="1"/>
</dbReference>
<keyword evidence="14" id="KW-1185">Reference proteome</keyword>
<dbReference type="VEuPathDB" id="FungiDB:ASPWEDRAFT_119117"/>
<dbReference type="SMART" id="SM00827">
    <property type="entry name" value="PKS_AT"/>
    <property type="match status" value="1"/>
</dbReference>
<reference evidence="14" key="1">
    <citation type="journal article" date="2017" name="Genome Biol.">
        <title>Comparative genomics reveals high biological diversity and specific adaptations in the industrially and medically important fungal genus Aspergillus.</title>
        <authorList>
            <person name="de Vries R.P."/>
            <person name="Riley R."/>
            <person name="Wiebenga A."/>
            <person name="Aguilar-Osorio G."/>
            <person name="Amillis S."/>
            <person name="Uchima C.A."/>
            <person name="Anderluh G."/>
            <person name="Asadollahi M."/>
            <person name="Askin M."/>
            <person name="Barry K."/>
            <person name="Battaglia E."/>
            <person name="Bayram O."/>
            <person name="Benocci T."/>
            <person name="Braus-Stromeyer S.A."/>
            <person name="Caldana C."/>
            <person name="Canovas D."/>
            <person name="Cerqueira G.C."/>
            <person name="Chen F."/>
            <person name="Chen W."/>
            <person name="Choi C."/>
            <person name="Clum A."/>
            <person name="Dos Santos R.A."/>
            <person name="Damasio A.R."/>
            <person name="Diallinas G."/>
            <person name="Emri T."/>
            <person name="Fekete E."/>
            <person name="Flipphi M."/>
            <person name="Freyberg S."/>
            <person name="Gallo A."/>
            <person name="Gournas C."/>
            <person name="Habgood R."/>
            <person name="Hainaut M."/>
            <person name="Harispe M.L."/>
            <person name="Henrissat B."/>
            <person name="Hilden K.S."/>
            <person name="Hope R."/>
            <person name="Hossain A."/>
            <person name="Karabika E."/>
            <person name="Karaffa L."/>
            <person name="Karanyi Z."/>
            <person name="Krasevec N."/>
            <person name="Kuo A."/>
            <person name="Kusch H."/>
            <person name="LaButti K."/>
            <person name="Lagendijk E.L."/>
            <person name="Lapidus A."/>
            <person name="Levasseur A."/>
            <person name="Lindquist E."/>
            <person name="Lipzen A."/>
            <person name="Logrieco A.F."/>
            <person name="MacCabe A."/>
            <person name="Maekelae M.R."/>
            <person name="Malavazi I."/>
            <person name="Melin P."/>
            <person name="Meyer V."/>
            <person name="Mielnichuk N."/>
            <person name="Miskei M."/>
            <person name="Molnar A.P."/>
            <person name="Mule G."/>
            <person name="Ngan C.Y."/>
            <person name="Orejas M."/>
            <person name="Orosz E."/>
            <person name="Ouedraogo J.P."/>
            <person name="Overkamp K.M."/>
            <person name="Park H.-S."/>
            <person name="Perrone G."/>
            <person name="Piumi F."/>
            <person name="Punt P.J."/>
            <person name="Ram A.F."/>
            <person name="Ramon A."/>
            <person name="Rauscher S."/>
            <person name="Record E."/>
            <person name="Riano-Pachon D.M."/>
            <person name="Robert V."/>
            <person name="Roehrig J."/>
            <person name="Ruller R."/>
            <person name="Salamov A."/>
            <person name="Salih N.S."/>
            <person name="Samson R.A."/>
            <person name="Sandor E."/>
            <person name="Sanguinetti M."/>
            <person name="Schuetze T."/>
            <person name="Sepcic K."/>
            <person name="Shelest E."/>
            <person name="Sherlock G."/>
            <person name="Sophianopoulou V."/>
            <person name="Squina F.M."/>
            <person name="Sun H."/>
            <person name="Susca A."/>
            <person name="Todd R.B."/>
            <person name="Tsang A."/>
            <person name="Unkles S.E."/>
            <person name="van de Wiele N."/>
            <person name="van Rossen-Uffink D."/>
            <person name="Oliveira J.V."/>
            <person name="Vesth T.C."/>
            <person name="Visser J."/>
            <person name="Yu J.-H."/>
            <person name="Zhou M."/>
            <person name="Andersen M.R."/>
            <person name="Archer D.B."/>
            <person name="Baker S.E."/>
            <person name="Benoit I."/>
            <person name="Brakhage A.A."/>
            <person name="Braus G.H."/>
            <person name="Fischer R."/>
            <person name="Frisvad J.C."/>
            <person name="Goldman G.H."/>
            <person name="Houbraken J."/>
            <person name="Oakley B."/>
            <person name="Pocsi I."/>
            <person name="Scazzocchio C."/>
            <person name="Seiboth B."/>
            <person name="vanKuyk P.A."/>
            <person name="Wortman J."/>
            <person name="Dyer P.S."/>
            <person name="Grigoriev I.V."/>
        </authorList>
    </citation>
    <scope>NUCLEOTIDE SEQUENCE [LARGE SCALE GENOMIC DNA]</scope>
    <source>
        <strain evidence="14">DTO 134E9</strain>
    </source>
</reference>
<keyword evidence="7" id="KW-0012">Acyltransferase</keyword>
<dbReference type="RefSeq" id="XP_040684587.1">
    <property type="nucleotide sequence ID" value="XM_040828877.1"/>
</dbReference>
<dbReference type="GeneID" id="63744725"/>
<dbReference type="Gene3D" id="3.10.129.110">
    <property type="entry name" value="Polyketide synthase dehydratase"/>
    <property type="match status" value="1"/>
</dbReference>
<dbReference type="Pfam" id="PF08242">
    <property type="entry name" value="Methyltransf_12"/>
    <property type="match status" value="1"/>
</dbReference>
<gene>
    <name evidence="13" type="ORF">ASPWEDRAFT_119117</name>
</gene>
<feature type="domain" description="Carrier" evidence="10">
    <location>
        <begin position="2496"/>
        <end position="2571"/>
    </location>
</feature>
<protein>
    <submittedName>
        <fullName evidence="13">Uncharacterized protein</fullName>
    </submittedName>
</protein>
<dbReference type="CDD" id="cd00833">
    <property type="entry name" value="PKS"/>
    <property type="match status" value="1"/>
</dbReference>
<dbReference type="STRING" id="1073089.A0A1L9R7L4"/>
<dbReference type="InterPro" id="IPR029063">
    <property type="entry name" value="SAM-dependent_MTases_sf"/>
</dbReference>
<sequence>MAPLLHGDDDWHDDQSYNHADNQPSSNGPTLSLDEDKLEPIAIIGHCFRFPGDAVNDEGFWKMMMEKRCAMTEAPADRMSVSGWHHPDKRRRGQYTPKGGHFLKEDVSLFDAGFFSLSADEAAALDPQQRQLLEVTYGALENAGIPMEKAIGSETSVHVGCFGSDYRLMACKDVEMTADYDVVGVNMCMNANRISWFFDFHGTSMNIDTACSSSLVAMDLACQCLQRGEVEMGIVAGTNLILSPDMMQVFSNVNMLSPDSKSYSFDHRANGYGRGEGTGTIVIKRLTDAIQDGDTIRAVIRATGSNQDGLTPSGIMQPSGLAQANLIKSTYKRAGLSMEPTRFFEAHGTGTPVGDPIECNAIGEAFGRARSTNDPLIVGAVKSNIGHLEGASGIAAVIKAILVLESGIIPPNANFEKLNPKIDLEFLKMKLPLEAMQWPTRGLRRASINSFGFGGSNAHVVLDDAFHFLRDHGLVGNHVTVESPAIAKTSIPPLMSVPEPSSSPKLLMISSASKTGVKDVALAYKSYFEQLITPKEKFTEYMADLAHTLNTRRSALSNKSFIVASSLSDLRNIDNMTSPVYQAHEKPALGFVFTGQGSQWAGMGRELFQYPVFRNTIEQCESALRYFGCLWSLRGEMLNDGKESRINNPEIAQPANTALQIALVDLLHSIGLQPAAVIGHSSGEIGAAYALGALSIKEAMQIAYFRGVCAGELARIGEQHGAMVAVGLSEEQTQVYIDQIADACNHRGTAVACINSQKSVTVSGDADQVEMLRALLEADNIFARKLKIPVAYHSSHMNQVASSYQKSMAGVGSRSTNKCTTAIISSVTGQKVSAAELQSPEYWVANLVSPVQFTKAFLHICTESGRKIRKKLDGSHRHQLGVNILLEIGPHSTLQGPIRDMLSTLPWGADVSYFPTIRRKENAIHEFLNAIGSIHCLGISVDMNRVNRLADPAAKHRRVLVDLPEYPFNHSTSYWRESRLSKRSRFAGQGRIDLLGKPVADWNSLEPIWRHNIRLSEMPWVEDHIINGALIYPGAGMLVMAIEAANQTVDPNENVAGFQLKDVKFQRALTIPRTAEGIETNLLLRRNNLPWMEFRLFSFEDDDWHENCHGYIKVDYESVNEVADQEQDLNIWLQQDSKIVLSCTTQLDHERVYSRLHSSGFEFGPAFQTVLGGRCNKTEATASIKVFQWDSSQYPQPHVIHPATLDGILHLSSAALAGGDSAVPTAIPTGIKSLWVAKEGASGESVKAIRASTSMKTMHKRGHEFDMGATDEGQTSLLVTVQGLQSTIVANSRSDSRDEESQLTVYHMNRVPELDLLSSEQVAKYCSQALPTDSEAVAFFRDLNFVLYKFLDDAVKALREDTSDYSHVLPHIRRYTEWARLQRTKYHSGELELSRPEWRTQLQDEAYFEAACHRISANEAGAAYVHTGRNLVSILRGEQEPLKFLFTGDMMAKWYAEVNNRPVCFDTWGLYLRTMARKNPTMRILEIGAGTGGSTGHILRALSTDSGLDESNPLYMSYDYTDISPAFFEKAAERYAAFPRIRFQTLDIKDNPSIQGFDLESYDLIVAANVLHATPNIHKTMMNVRKLLKPRGKLMLYEVTRPDIIRAGFIAGLMEGWWAGIDDGRPWSPALTTTQWDGVLKTAGFTAVDVAFPEFLHSECQEMNILVASALGANDAVKPAPSFYFVIDPTSALQISAVEKLQNRYSGTVQSGSLEECASLPELSQTTLVFLVETEKPLLSDMSSETFNSLQKVINNTNSILWVTAGGGHVSKKPEYGIVDGLTRTLRNEKANRRICTLALDMDDEMEDRQLDHIVNVINNVLLHQAEPYEPEFVEIDGMLHVLRVEPQQQLSSEVHNASLPQQSAIRPLSEVGAVQLSFSTSGLLSSLHWTDDIPQPLSDDEAEIETKAIAVSFKDVLTVLGKSPERPLGQASAGIVIKAGRKSEFHPRDRVVSFGPGQFKTRGRSRQDFMLRLPDEVSFLDAACIPVFGTAWHILVEIGRLRAGKSVLIHSGAGSTGQAAIQIAQHLGAEIHTTVSSQQKKRFLIDTYGIPSDRIFYSRDTSFAGGVMRATKGRGVDVVVNTLGGEVQQASWECVASYGQLIHFGHQESKNIAHSNRQASFTYFDSVVWMQDRPDMALEAIQTVLRLVADGHLDIRKVRNVRNASSIEDVFRSMQDGTTTGTTVIDMTAEASVPTLLTTKISPLDSDATYVIAGGLGGLGRATARWMAARGARNLALLGRAGAKSAAPRTLIEELSNQGVRVLAPPCDVIDGLSVKKAMQEISQTMPPIKGCVQGSMVLRDSLFSKMSYEDWRTAVECKALGTRNLAVNLPQNLDFFIMLSSASNVIGLTGQSNYAAGNSYMDSFARHQVMHGRKAISLDLGPMVDDGILAETSGFLDKVLSYSSMAPVTRDKFFGLLAHCINADKPRNPDSAQIVFGISSAGGRHMENTLVEKQVFSRLKLETISSDSESKGAGQVDFKKLFLQSTSLQEGRDIVTQALIDKMVHSYRLIPKDAEVDVHAPLHTYRVDSLLAVELCNWIGKEFAADLAVLEVMGGATLAMVVNMVAARSQLKHTEWN</sequence>
<dbReference type="PANTHER" id="PTHR43775">
    <property type="entry name" value="FATTY ACID SYNTHASE"/>
    <property type="match status" value="1"/>
</dbReference>
<feature type="active site" description="Proton donor; for dehydratase activity" evidence="8">
    <location>
        <position position="1206"/>
    </location>
</feature>
<dbReference type="GO" id="GO:0006633">
    <property type="term" value="P:fatty acid biosynthetic process"/>
    <property type="evidence" value="ECO:0007669"/>
    <property type="project" value="InterPro"/>
</dbReference>
<dbReference type="InterPro" id="IPR014043">
    <property type="entry name" value="Acyl_transferase_dom"/>
</dbReference>
<dbReference type="InterPro" id="IPR001227">
    <property type="entry name" value="Ac_transferase_dom_sf"/>
</dbReference>
<dbReference type="InterPro" id="IPR020841">
    <property type="entry name" value="PKS_Beta-ketoAc_synthase_dom"/>
</dbReference>
<dbReference type="InterPro" id="IPR013149">
    <property type="entry name" value="ADH-like_C"/>
</dbReference>
<dbReference type="Pfam" id="PF00109">
    <property type="entry name" value="ketoacyl-synt"/>
    <property type="match status" value="1"/>
</dbReference>
<feature type="compositionally biased region" description="Basic and acidic residues" evidence="9">
    <location>
        <begin position="1"/>
        <end position="16"/>
    </location>
</feature>
<dbReference type="Pfam" id="PF21089">
    <property type="entry name" value="PKS_DH_N"/>
    <property type="match status" value="1"/>
</dbReference>
<dbReference type="SMART" id="SM00822">
    <property type="entry name" value="PKS_KR"/>
    <property type="match status" value="1"/>
</dbReference>
<dbReference type="InterPro" id="IPR020807">
    <property type="entry name" value="PKS_DH"/>
</dbReference>
<evidence type="ECO:0000259" key="11">
    <source>
        <dbReference type="PROSITE" id="PS52004"/>
    </source>
</evidence>
<dbReference type="PROSITE" id="PS00606">
    <property type="entry name" value="KS3_1"/>
    <property type="match status" value="1"/>
</dbReference>
<accession>A0A1L9R7L4</accession>
<dbReference type="SUPFAM" id="SSF51735">
    <property type="entry name" value="NAD(P)-binding Rossmann-fold domains"/>
    <property type="match status" value="2"/>
</dbReference>
<evidence type="ECO:0000256" key="3">
    <source>
        <dbReference type="ARBA" id="ARBA00022679"/>
    </source>
</evidence>
<dbReference type="PROSITE" id="PS52004">
    <property type="entry name" value="KS3_2"/>
    <property type="match status" value="1"/>
</dbReference>
<dbReference type="InterPro" id="IPR014030">
    <property type="entry name" value="Ketoacyl_synth_N"/>
</dbReference>
<dbReference type="PROSITE" id="PS52019">
    <property type="entry name" value="PKS_MFAS_DH"/>
    <property type="match status" value="1"/>
</dbReference>
<dbReference type="InterPro" id="IPR011032">
    <property type="entry name" value="GroES-like_sf"/>
</dbReference>
<dbReference type="Pfam" id="PF23114">
    <property type="entry name" value="NAD-bd_HRPKS_sdrA"/>
    <property type="match status" value="1"/>
</dbReference>
<dbReference type="InterPro" id="IPR016035">
    <property type="entry name" value="Acyl_Trfase/lysoPLipase"/>
</dbReference>
<dbReference type="GO" id="GO:0004315">
    <property type="term" value="F:3-oxoacyl-[acyl-carrier-protein] synthase activity"/>
    <property type="evidence" value="ECO:0007669"/>
    <property type="project" value="InterPro"/>
</dbReference>
<dbReference type="InterPro" id="IPR016036">
    <property type="entry name" value="Malonyl_transacylase_ACP-bd"/>
</dbReference>
<dbReference type="InterPro" id="IPR020843">
    <property type="entry name" value="ER"/>
</dbReference>
<dbReference type="InterPro" id="IPR032821">
    <property type="entry name" value="PKS_assoc"/>
</dbReference>
<dbReference type="SMART" id="SM00825">
    <property type="entry name" value="PKS_KS"/>
    <property type="match status" value="1"/>
</dbReference>
<dbReference type="PROSITE" id="PS50075">
    <property type="entry name" value="CARRIER"/>
    <property type="match status" value="1"/>
</dbReference>
<dbReference type="Gene3D" id="3.90.180.10">
    <property type="entry name" value="Medium-chain alcohol dehydrogenases, catalytic domain"/>
    <property type="match status" value="1"/>
</dbReference>
<feature type="region of interest" description="N-terminal hotdog fold" evidence="8">
    <location>
        <begin position="992"/>
        <end position="1119"/>
    </location>
</feature>
<keyword evidence="4" id="KW-0521">NADP</keyword>
<dbReference type="Gene3D" id="3.30.70.3290">
    <property type="match status" value="1"/>
</dbReference>
<dbReference type="SUPFAM" id="SSF50129">
    <property type="entry name" value="GroES-like"/>
    <property type="match status" value="1"/>
</dbReference>
<feature type="compositionally biased region" description="Polar residues" evidence="9">
    <location>
        <begin position="17"/>
        <end position="30"/>
    </location>
</feature>
<dbReference type="SUPFAM" id="SSF53901">
    <property type="entry name" value="Thiolase-like"/>
    <property type="match status" value="1"/>
</dbReference>
<evidence type="ECO:0000256" key="4">
    <source>
        <dbReference type="ARBA" id="ARBA00022857"/>
    </source>
</evidence>
<dbReference type="Gene3D" id="3.40.50.150">
    <property type="entry name" value="Vaccinia Virus protein VP39"/>
    <property type="match status" value="1"/>
</dbReference>
<keyword evidence="5" id="KW-0560">Oxidoreductase</keyword>
<dbReference type="SMART" id="SM00826">
    <property type="entry name" value="PKS_DH"/>
    <property type="match status" value="1"/>
</dbReference>
<keyword evidence="6" id="KW-0511">Multifunctional enzyme</keyword>
<evidence type="ECO:0000256" key="1">
    <source>
        <dbReference type="ARBA" id="ARBA00022450"/>
    </source>
</evidence>
<dbReference type="Pfam" id="PF23297">
    <property type="entry name" value="ACP_SdgA_C"/>
    <property type="match status" value="1"/>
</dbReference>
<dbReference type="GO" id="GO:0044550">
    <property type="term" value="P:secondary metabolite biosynthetic process"/>
    <property type="evidence" value="ECO:0007669"/>
    <property type="project" value="UniProtKB-ARBA"/>
</dbReference>
<dbReference type="InterPro" id="IPR014031">
    <property type="entry name" value="Ketoacyl_synth_C"/>
</dbReference>
<dbReference type="InterPro" id="IPR049551">
    <property type="entry name" value="PKS_DH_C"/>
</dbReference>
<dbReference type="Gene3D" id="3.40.47.10">
    <property type="match status" value="1"/>
</dbReference>
<dbReference type="Pfam" id="PF16197">
    <property type="entry name" value="KAsynt_C_assoc"/>
    <property type="match status" value="1"/>
</dbReference>
<dbReference type="Pfam" id="PF00698">
    <property type="entry name" value="Acyl_transf_1"/>
    <property type="match status" value="1"/>
</dbReference>
<keyword evidence="1" id="KW-0596">Phosphopantetheine</keyword>
<dbReference type="Gene3D" id="3.40.366.10">
    <property type="entry name" value="Malonyl-Coenzyme A Acyl Carrier Protein, domain 2"/>
    <property type="match status" value="1"/>
</dbReference>
<organism evidence="13 14">
    <name type="scientific">Aspergillus wentii DTO 134E9</name>
    <dbReference type="NCBI Taxonomy" id="1073089"/>
    <lineage>
        <taxon>Eukaryota</taxon>
        <taxon>Fungi</taxon>
        <taxon>Dikarya</taxon>
        <taxon>Ascomycota</taxon>
        <taxon>Pezizomycotina</taxon>
        <taxon>Eurotiomycetes</taxon>
        <taxon>Eurotiomycetidae</taxon>
        <taxon>Eurotiales</taxon>
        <taxon>Aspergillaceae</taxon>
        <taxon>Aspergillus</taxon>
        <taxon>Aspergillus subgen. Cremei</taxon>
    </lineage>
</organism>